<dbReference type="PANTHER" id="PTHR13664">
    <property type="entry name" value="BECLIN 1-ASSOCIATED AUTOPHAGY-RELATED KEY REGULATOR"/>
    <property type="match status" value="1"/>
</dbReference>
<dbReference type="InterPro" id="IPR018791">
    <property type="entry name" value="UV_resistance/autophagy_Atg14"/>
</dbReference>
<evidence type="ECO:0000259" key="4">
    <source>
        <dbReference type="SMART" id="SM01254"/>
    </source>
</evidence>
<feature type="domain" description="Protein phosphatase 1 regulatory subunit 21 N-terminal" evidence="4">
    <location>
        <begin position="13"/>
        <end position="118"/>
    </location>
</feature>
<feature type="coiled-coil region" evidence="2">
    <location>
        <begin position="477"/>
        <end position="504"/>
    </location>
</feature>
<dbReference type="PANTHER" id="PTHR13664:SF0">
    <property type="entry name" value="BECLIN 1-ASSOCIATED AUTOPHAGY-RELATED KEY REGULATOR"/>
    <property type="match status" value="1"/>
</dbReference>
<evidence type="ECO:0000313" key="6">
    <source>
        <dbReference type="Proteomes" id="UP000310200"/>
    </source>
</evidence>
<organism evidence="5 6">
    <name type="scientific">Temnothorax longispinosus</name>
    <dbReference type="NCBI Taxonomy" id="300112"/>
    <lineage>
        <taxon>Eukaryota</taxon>
        <taxon>Metazoa</taxon>
        <taxon>Ecdysozoa</taxon>
        <taxon>Arthropoda</taxon>
        <taxon>Hexapoda</taxon>
        <taxon>Insecta</taxon>
        <taxon>Pterygota</taxon>
        <taxon>Neoptera</taxon>
        <taxon>Endopterygota</taxon>
        <taxon>Hymenoptera</taxon>
        <taxon>Apocrita</taxon>
        <taxon>Aculeata</taxon>
        <taxon>Formicoidea</taxon>
        <taxon>Formicidae</taxon>
        <taxon>Myrmicinae</taxon>
        <taxon>Temnothorax</taxon>
    </lineage>
</organism>
<dbReference type="GO" id="GO:0097632">
    <property type="term" value="C:extrinsic component of phagophore assembly site membrane"/>
    <property type="evidence" value="ECO:0007669"/>
    <property type="project" value="TreeGrafter"/>
</dbReference>
<feature type="region of interest" description="Disordered" evidence="3">
    <location>
        <begin position="81"/>
        <end position="114"/>
    </location>
</feature>
<name>A0A4S2L951_9HYME</name>
<evidence type="ECO:0000256" key="3">
    <source>
        <dbReference type="SAM" id="MobiDB-lite"/>
    </source>
</evidence>
<feature type="coiled-coil region" evidence="2">
    <location>
        <begin position="132"/>
        <end position="225"/>
    </location>
</feature>
<reference evidence="5 6" key="1">
    <citation type="journal article" date="2019" name="Philos. Trans. R. Soc. Lond., B, Biol. Sci.">
        <title>Ant behaviour and brain gene expression of defending hosts depend on the ecological success of the intruding social parasite.</title>
        <authorList>
            <person name="Kaur R."/>
            <person name="Stoldt M."/>
            <person name="Jongepier E."/>
            <person name="Feldmeyer B."/>
            <person name="Menzel F."/>
            <person name="Bornberg-Bauer E."/>
            <person name="Foitzik S."/>
        </authorList>
    </citation>
    <scope>NUCLEOTIDE SEQUENCE [LARGE SCALE GENOMIC DNA]</scope>
    <source>
        <tissue evidence="5">Whole body</tissue>
    </source>
</reference>
<dbReference type="EMBL" id="QBLH01000237">
    <property type="protein sequence ID" value="TGZ57028.1"/>
    <property type="molecule type" value="Genomic_DNA"/>
</dbReference>
<dbReference type="GO" id="GO:0009267">
    <property type="term" value="P:cellular response to starvation"/>
    <property type="evidence" value="ECO:0007669"/>
    <property type="project" value="TreeGrafter"/>
</dbReference>
<feature type="coiled-coil region" evidence="2">
    <location>
        <begin position="379"/>
        <end position="406"/>
    </location>
</feature>
<dbReference type="InterPro" id="IPR019343">
    <property type="entry name" value="PPP1R21_N"/>
</dbReference>
<keyword evidence="1 2" id="KW-0175">Coiled coil</keyword>
<evidence type="ECO:0000313" key="5">
    <source>
        <dbReference type="EMBL" id="TGZ57028.1"/>
    </source>
</evidence>
<dbReference type="InterPro" id="IPR049372">
    <property type="entry name" value="PPP1R21_C"/>
</dbReference>
<protein>
    <submittedName>
        <fullName evidence="5">Beclin 1-associated autophagy-related key regulator</fullName>
    </submittedName>
</protein>
<dbReference type="GO" id="GO:0097629">
    <property type="term" value="C:extrinsic component of omegasome membrane"/>
    <property type="evidence" value="ECO:0007669"/>
    <property type="project" value="TreeGrafter"/>
</dbReference>
<dbReference type="SMART" id="SM01254">
    <property type="entry name" value="KLRAQ"/>
    <property type="match status" value="1"/>
</dbReference>
<dbReference type="GO" id="GO:0035032">
    <property type="term" value="C:phosphatidylinositol 3-kinase complex, class III"/>
    <property type="evidence" value="ECO:0007669"/>
    <property type="project" value="TreeGrafter"/>
</dbReference>
<dbReference type="Pfam" id="PF10186">
    <property type="entry name" value="ATG14"/>
    <property type="match status" value="1"/>
</dbReference>
<dbReference type="GO" id="GO:0043495">
    <property type="term" value="F:protein-membrane adaptor activity"/>
    <property type="evidence" value="ECO:0007669"/>
    <property type="project" value="TreeGrafter"/>
</dbReference>
<dbReference type="GO" id="GO:0016240">
    <property type="term" value="P:autophagosome membrane docking"/>
    <property type="evidence" value="ECO:0007669"/>
    <property type="project" value="TreeGrafter"/>
</dbReference>
<dbReference type="AlphaFoldDB" id="A0A4S2L951"/>
<evidence type="ECO:0000256" key="2">
    <source>
        <dbReference type="SAM" id="Coils"/>
    </source>
</evidence>
<sequence>MEGANGQLQTKYQKIATEYSKIRAQANVLKKAVIEEQARNADIRNQLKEKEVVFRRAEQEIDSLTFRNQQLTKRITVLQEELDKAQNRPKKGKGKASENNSQIPSLPPPPNNILDEEFQKKIVENAQLLSQISDKDSEIESLYERIQQLECKVDYCEKSKVESECQYQGAVDKLERERNDLQRKLNDRQKQEETVSWSSNEEKEINHWKAQYHILKIKYDELEQREPTTTSQIDGDTLEPIEVNNMIGKLSAPFAIPEEIEARELKIRDYFLEEIERLTNEKHVYHIKNLAMAANSEVMHVQLDTSESKREKCEAALLETLSNYNGIQKEKEAQEVNYKVQLNTMSEHLANMNEKLIFQTEAIQQLRFELANKVKMHRFADKQMRLVRLKAARAQLEEKCMKALERHKQRDKLICDINTCKERVRLLQSLVNETKQSIFRGQQRLDVLKDVNHQLGFRVPRHEDRIEKLHRYVNGLKVKQEKQKEAVDRKREQLKKVIRTAAKQLIQYIFPLSKVQPNRSLCNSEDSDSATSDILTSALADASVEPTLPATGDYSAYSLWVAANKDGVPGTNKENAMHNPAYNISAALTYATQLVNVLAYYINVRLPYKITCGEFCGNELSDQKFARKVARLNSNVLHLCLTQNTKIEVLHPMHTLQNLMHLLNTEISDLGRIGPMEVDPSVIAQLHNQLVPDLENSDDSASDEEDLCWGWEAVSHTSVPSIACPEMAVPTSGAMISQQSSSMQVHQSVAGGLVTSAAASIASIWRGWTNK</sequence>
<dbReference type="GO" id="GO:0035014">
    <property type="term" value="F:phosphatidylinositol 3-kinase regulator activity"/>
    <property type="evidence" value="ECO:0007669"/>
    <property type="project" value="TreeGrafter"/>
</dbReference>
<evidence type="ECO:0000256" key="1">
    <source>
        <dbReference type="ARBA" id="ARBA00023054"/>
    </source>
</evidence>
<keyword evidence="6" id="KW-1185">Reference proteome</keyword>
<dbReference type="GO" id="GO:0000423">
    <property type="term" value="P:mitophagy"/>
    <property type="evidence" value="ECO:0007669"/>
    <property type="project" value="TreeGrafter"/>
</dbReference>
<dbReference type="Pfam" id="PF10205">
    <property type="entry name" value="KLRAQ"/>
    <property type="match status" value="1"/>
</dbReference>
<proteinExistence type="predicted"/>
<dbReference type="Proteomes" id="UP000310200">
    <property type="component" value="Unassembled WGS sequence"/>
</dbReference>
<dbReference type="Pfam" id="PF21636">
    <property type="entry name" value="PPP1R21_C"/>
    <property type="match status" value="1"/>
</dbReference>
<accession>A0A4S2L951</accession>
<gene>
    <name evidence="5" type="ORF">DBV15_09668</name>
</gene>
<comment type="caution">
    <text evidence="5">The sequence shown here is derived from an EMBL/GenBank/DDBJ whole genome shotgun (WGS) entry which is preliminary data.</text>
</comment>
<dbReference type="GO" id="GO:0005776">
    <property type="term" value="C:autophagosome"/>
    <property type="evidence" value="ECO:0007669"/>
    <property type="project" value="TreeGrafter"/>
</dbReference>
<dbReference type="GO" id="GO:0000045">
    <property type="term" value="P:autophagosome assembly"/>
    <property type="evidence" value="ECO:0007669"/>
    <property type="project" value="TreeGrafter"/>
</dbReference>
<dbReference type="STRING" id="300112.A0A4S2L951"/>